<accession>A0AAD9DEP2</accession>
<dbReference type="AlphaFoldDB" id="A0AAD9DEP2"/>
<proteinExistence type="predicted"/>
<comment type="caution">
    <text evidence="1">The sequence shown here is derived from an EMBL/GenBank/DDBJ whole genome shotgun (WGS) entry which is preliminary data.</text>
</comment>
<organism evidence="1 2">
    <name type="scientific">Skeletonema marinoi</name>
    <dbReference type="NCBI Taxonomy" id="267567"/>
    <lineage>
        <taxon>Eukaryota</taxon>
        <taxon>Sar</taxon>
        <taxon>Stramenopiles</taxon>
        <taxon>Ochrophyta</taxon>
        <taxon>Bacillariophyta</taxon>
        <taxon>Coscinodiscophyceae</taxon>
        <taxon>Thalassiosirophycidae</taxon>
        <taxon>Thalassiosirales</taxon>
        <taxon>Skeletonemataceae</taxon>
        <taxon>Skeletonema</taxon>
        <taxon>Skeletonema marinoi-dohrnii complex</taxon>
    </lineage>
</organism>
<sequence>MSFIEKAINPAFYKQKISTWSHATAEYYKPLFRSGSVKPLWHIMIATSVLMYTQNYLFNKGTHIQHARQEKKVALEEYYKNHNITPGH</sequence>
<evidence type="ECO:0000313" key="2">
    <source>
        <dbReference type="Proteomes" id="UP001224775"/>
    </source>
</evidence>
<dbReference type="Proteomes" id="UP001224775">
    <property type="component" value="Unassembled WGS sequence"/>
</dbReference>
<protein>
    <submittedName>
        <fullName evidence="1">Uncharacterized protein</fullName>
    </submittedName>
</protein>
<name>A0AAD9DEP2_9STRA</name>
<gene>
    <name evidence="1" type="ORF">QTG54_004172</name>
</gene>
<keyword evidence="2" id="KW-1185">Reference proteome</keyword>
<reference evidence="1" key="1">
    <citation type="submission" date="2023-06" db="EMBL/GenBank/DDBJ databases">
        <title>Survivors Of The Sea: Transcriptome response of Skeletonema marinoi to long-term dormancy.</title>
        <authorList>
            <person name="Pinder M.I.M."/>
            <person name="Kourtchenko O."/>
            <person name="Robertson E.K."/>
            <person name="Larsson T."/>
            <person name="Maumus F."/>
            <person name="Osuna-Cruz C.M."/>
            <person name="Vancaester E."/>
            <person name="Stenow R."/>
            <person name="Vandepoele K."/>
            <person name="Ploug H."/>
            <person name="Bruchert V."/>
            <person name="Godhe A."/>
            <person name="Topel M."/>
        </authorList>
    </citation>
    <scope>NUCLEOTIDE SEQUENCE</scope>
    <source>
        <strain evidence="1">R05AC</strain>
    </source>
</reference>
<dbReference type="EMBL" id="JATAAI010000006">
    <property type="protein sequence ID" value="KAK1744881.1"/>
    <property type="molecule type" value="Genomic_DNA"/>
</dbReference>
<evidence type="ECO:0000313" key="1">
    <source>
        <dbReference type="EMBL" id="KAK1744881.1"/>
    </source>
</evidence>